<keyword evidence="1" id="KW-1133">Transmembrane helix</keyword>
<accession>A0ABW3PHN0</accession>
<keyword evidence="1" id="KW-0812">Transmembrane</keyword>
<proteinExistence type="predicted"/>
<organism evidence="3 4">
    <name type="scientific">Methylophilus flavus</name>
    <dbReference type="NCBI Taxonomy" id="640084"/>
    <lineage>
        <taxon>Bacteria</taxon>
        <taxon>Pseudomonadati</taxon>
        <taxon>Pseudomonadota</taxon>
        <taxon>Betaproteobacteria</taxon>
        <taxon>Nitrosomonadales</taxon>
        <taxon>Methylophilaceae</taxon>
        <taxon>Methylophilus</taxon>
    </lineage>
</organism>
<keyword evidence="1" id="KW-0472">Membrane</keyword>
<evidence type="ECO:0000313" key="4">
    <source>
        <dbReference type="Proteomes" id="UP001597206"/>
    </source>
</evidence>
<evidence type="ECO:0000313" key="3">
    <source>
        <dbReference type="EMBL" id="MFD1123001.1"/>
    </source>
</evidence>
<dbReference type="InterPro" id="IPR012495">
    <property type="entry name" value="TadE-like_dom"/>
</dbReference>
<evidence type="ECO:0000259" key="2">
    <source>
        <dbReference type="Pfam" id="PF07811"/>
    </source>
</evidence>
<protein>
    <submittedName>
        <fullName evidence="3">TadE/TadG family type IV pilus assembly protein</fullName>
    </submittedName>
</protein>
<feature type="transmembrane region" description="Helical" evidence="1">
    <location>
        <begin position="20"/>
        <end position="40"/>
    </location>
</feature>
<dbReference type="Pfam" id="PF07811">
    <property type="entry name" value="TadE"/>
    <property type="match status" value="1"/>
</dbReference>
<evidence type="ECO:0000256" key="1">
    <source>
        <dbReference type="SAM" id="Phobius"/>
    </source>
</evidence>
<dbReference type="EMBL" id="JBHTLN010000002">
    <property type="protein sequence ID" value="MFD1123001.1"/>
    <property type="molecule type" value="Genomic_DNA"/>
</dbReference>
<reference evidence="4" key="1">
    <citation type="journal article" date="2019" name="Int. J. Syst. Evol. Microbiol.">
        <title>The Global Catalogue of Microorganisms (GCM) 10K type strain sequencing project: providing services to taxonomists for standard genome sequencing and annotation.</title>
        <authorList>
            <consortium name="The Broad Institute Genomics Platform"/>
            <consortium name="The Broad Institute Genome Sequencing Center for Infectious Disease"/>
            <person name="Wu L."/>
            <person name="Ma J."/>
        </authorList>
    </citation>
    <scope>NUCLEOTIDE SEQUENCE [LARGE SCALE GENOMIC DNA]</scope>
    <source>
        <strain evidence="4">CCUG 58411</strain>
    </source>
</reference>
<dbReference type="RefSeq" id="WP_379034295.1">
    <property type="nucleotide sequence ID" value="NZ_JBHTLN010000002.1"/>
</dbReference>
<comment type="caution">
    <text evidence="3">The sequence shown here is derived from an EMBL/GenBank/DDBJ whole genome shotgun (WGS) entry which is preliminary data.</text>
</comment>
<gene>
    <name evidence="3" type="ORF">ACFQ2T_10835</name>
</gene>
<keyword evidence="4" id="KW-1185">Reference proteome</keyword>
<sequence length="163" mass="17646">MMMPKRTTCHLQDLQPQKGAVAIEFMMLFMLFFALFYAMVNYAMVMLMQSAFVHAAEEGARAAIAVDRLAFANNVAYLSSGVDPKVRSVVGDALNWLPAKPRDKVLGAGNSRVQLSMNGNQLTVSVVYSGYAADPLIPMLTLPIIGQIPKVPADLAGKAVIEL</sequence>
<name>A0ABW3PHN0_9PROT</name>
<dbReference type="Proteomes" id="UP001597206">
    <property type="component" value="Unassembled WGS sequence"/>
</dbReference>
<feature type="domain" description="TadE-like" evidence="2">
    <location>
        <begin position="19"/>
        <end position="61"/>
    </location>
</feature>